<organism evidence="1 2">
    <name type="scientific">Rhizophlyctis rosea</name>
    <dbReference type="NCBI Taxonomy" id="64517"/>
    <lineage>
        <taxon>Eukaryota</taxon>
        <taxon>Fungi</taxon>
        <taxon>Fungi incertae sedis</taxon>
        <taxon>Chytridiomycota</taxon>
        <taxon>Chytridiomycota incertae sedis</taxon>
        <taxon>Chytridiomycetes</taxon>
        <taxon>Rhizophlyctidales</taxon>
        <taxon>Rhizophlyctidaceae</taxon>
        <taxon>Rhizophlyctis</taxon>
    </lineage>
</organism>
<comment type="caution">
    <text evidence="1">The sequence shown here is derived from an EMBL/GenBank/DDBJ whole genome shotgun (WGS) entry which is preliminary data.</text>
</comment>
<dbReference type="PANTHER" id="PTHR28523:SF1">
    <property type="entry name" value="CYTOCHROME C OXIDASE ASSEMBLY FACTOR 1"/>
    <property type="match status" value="1"/>
</dbReference>
<evidence type="ECO:0000313" key="2">
    <source>
        <dbReference type="Proteomes" id="UP001212841"/>
    </source>
</evidence>
<gene>
    <name evidence="1" type="ORF">HK097_001241</name>
</gene>
<keyword evidence="2" id="KW-1185">Reference proteome</keyword>
<proteinExistence type="predicted"/>
<dbReference type="Pfam" id="PF08695">
    <property type="entry name" value="Coa1"/>
    <property type="match status" value="1"/>
</dbReference>
<reference evidence="1" key="1">
    <citation type="submission" date="2020-05" db="EMBL/GenBank/DDBJ databases">
        <title>Phylogenomic resolution of chytrid fungi.</title>
        <authorList>
            <person name="Stajich J.E."/>
            <person name="Amses K."/>
            <person name="Simmons R."/>
            <person name="Seto K."/>
            <person name="Myers J."/>
            <person name="Bonds A."/>
            <person name="Quandt C.A."/>
            <person name="Barry K."/>
            <person name="Liu P."/>
            <person name="Grigoriev I."/>
            <person name="Longcore J.E."/>
            <person name="James T.Y."/>
        </authorList>
    </citation>
    <scope>NUCLEOTIDE SEQUENCE</scope>
    <source>
        <strain evidence="1">JEL0318</strain>
    </source>
</reference>
<dbReference type="EMBL" id="JADGJD010000124">
    <property type="protein sequence ID" value="KAJ3054633.1"/>
    <property type="molecule type" value="Genomic_DNA"/>
</dbReference>
<name>A0AAD5SJ52_9FUNG</name>
<dbReference type="GO" id="GO:0005743">
    <property type="term" value="C:mitochondrial inner membrane"/>
    <property type="evidence" value="ECO:0007669"/>
    <property type="project" value="TreeGrafter"/>
</dbReference>
<sequence>MPPLRQTLRPYLRSPVPYLLLSTAALGFWYSTIVQSINSQKAHSGIFKAVMFYIRRDPRALSLLGANIKYDPETLGDVKGTVTMHRGTADLKWAVEGDNGVRANVHYRGARRTPQEDIWESDIFTVQTGDTTLSLKDE</sequence>
<dbReference type="GO" id="GO:0033617">
    <property type="term" value="P:mitochondrial respiratory chain complex IV assembly"/>
    <property type="evidence" value="ECO:0007669"/>
    <property type="project" value="InterPro"/>
</dbReference>
<dbReference type="AlphaFoldDB" id="A0AAD5SJ52"/>
<dbReference type="InterPro" id="IPR042432">
    <property type="entry name" value="Coa1_fungi"/>
</dbReference>
<evidence type="ECO:0000313" key="1">
    <source>
        <dbReference type="EMBL" id="KAJ3054633.1"/>
    </source>
</evidence>
<dbReference type="InterPro" id="IPR014807">
    <property type="entry name" value="Coa1"/>
</dbReference>
<dbReference type="Proteomes" id="UP001212841">
    <property type="component" value="Unassembled WGS sequence"/>
</dbReference>
<accession>A0AAD5SJ52</accession>
<dbReference type="PANTHER" id="PTHR28523">
    <property type="entry name" value="CYTOCHROME C OXIDASE ASSEMBLY FACTOR 1"/>
    <property type="match status" value="1"/>
</dbReference>
<protein>
    <submittedName>
        <fullName evidence="1">Uncharacterized protein</fullName>
    </submittedName>
</protein>